<protein>
    <submittedName>
        <fullName evidence="1">Uncharacterized protein</fullName>
    </submittedName>
</protein>
<comment type="caution">
    <text evidence="1">The sequence shown here is derived from an EMBL/GenBank/DDBJ whole genome shotgun (WGS) entry which is preliminary data.</text>
</comment>
<dbReference type="Proteomes" id="UP000324222">
    <property type="component" value="Unassembled WGS sequence"/>
</dbReference>
<organism evidence="1 2">
    <name type="scientific">Portunus trituberculatus</name>
    <name type="common">Swimming crab</name>
    <name type="synonym">Neptunus trituberculatus</name>
    <dbReference type="NCBI Taxonomy" id="210409"/>
    <lineage>
        <taxon>Eukaryota</taxon>
        <taxon>Metazoa</taxon>
        <taxon>Ecdysozoa</taxon>
        <taxon>Arthropoda</taxon>
        <taxon>Crustacea</taxon>
        <taxon>Multicrustacea</taxon>
        <taxon>Malacostraca</taxon>
        <taxon>Eumalacostraca</taxon>
        <taxon>Eucarida</taxon>
        <taxon>Decapoda</taxon>
        <taxon>Pleocyemata</taxon>
        <taxon>Brachyura</taxon>
        <taxon>Eubrachyura</taxon>
        <taxon>Portunoidea</taxon>
        <taxon>Portunidae</taxon>
        <taxon>Portuninae</taxon>
        <taxon>Portunus</taxon>
    </lineage>
</organism>
<name>A0A5B7KBP0_PORTR</name>
<accession>A0A5B7KBP0</accession>
<keyword evidence="2" id="KW-1185">Reference proteome</keyword>
<proteinExistence type="predicted"/>
<reference evidence="1 2" key="1">
    <citation type="submission" date="2019-05" db="EMBL/GenBank/DDBJ databases">
        <title>Another draft genome of Portunus trituberculatus and its Hox gene families provides insights of decapod evolution.</title>
        <authorList>
            <person name="Jeong J.-H."/>
            <person name="Song I."/>
            <person name="Kim S."/>
            <person name="Choi T."/>
            <person name="Kim D."/>
            <person name="Ryu S."/>
            <person name="Kim W."/>
        </authorList>
    </citation>
    <scope>NUCLEOTIDE SEQUENCE [LARGE SCALE GENOMIC DNA]</scope>
    <source>
        <tissue evidence="1">Muscle</tissue>
    </source>
</reference>
<sequence length="13" mass="1546">MALFGSLKRYWAC</sequence>
<evidence type="ECO:0000313" key="1">
    <source>
        <dbReference type="EMBL" id="MPD06291.1"/>
    </source>
</evidence>
<gene>
    <name evidence="1" type="ORF">E2C01_102096</name>
</gene>
<evidence type="ECO:0000313" key="2">
    <source>
        <dbReference type="Proteomes" id="UP000324222"/>
    </source>
</evidence>
<dbReference type="EMBL" id="VSRR010150388">
    <property type="protein sequence ID" value="MPD06291.1"/>
    <property type="molecule type" value="Genomic_DNA"/>
</dbReference>